<gene>
    <name evidence="1" type="ORF">C7B47_03135</name>
</gene>
<evidence type="ECO:0000313" key="1">
    <source>
        <dbReference type="EMBL" id="PSR28958.1"/>
    </source>
</evidence>
<evidence type="ECO:0000313" key="2">
    <source>
        <dbReference type="Proteomes" id="UP000242705"/>
    </source>
</evidence>
<comment type="caution">
    <text evidence="1">The sequence shown here is derived from an EMBL/GenBank/DDBJ whole genome shotgun (WGS) entry which is preliminary data.</text>
</comment>
<dbReference type="EMBL" id="PXYX01000004">
    <property type="protein sequence ID" value="PSR28958.1"/>
    <property type="molecule type" value="Genomic_DNA"/>
</dbReference>
<accession>A0A2T2X3C7</accession>
<organism evidence="1 2">
    <name type="scientific">Sulfobacillus thermosulfidooxidans</name>
    <dbReference type="NCBI Taxonomy" id="28034"/>
    <lineage>
        <taxon>Bacteria</taxon>
        <taxon>Bacillati</taxon>
        <taxon>Bacillota</taxon>
        <taxon>Clostridia</taxon>
        <taxon>Eubacteriales</taxon>
        <taxon>Clostridiales Family XVII. Incertae Sedis</taxon>
        <taxon>Sulfobacillus</taxon>
    </lineage>
</organism>
<reference evidence="1 2" key="1">
    <citation type="journal article" date="2014" name="BMC Genomics">
        <title>Comparison of environmental and isolate Sulfobacillus genomes reveals diverse carbon, sulfur, nitrogen, and hydrogen metabolisms.</title>
        <authorList>
            <person name="Justice N.B."/>
            <person name="Norman A."/>
            <person name="Brown C.T."/>
            <person name="Singh A."/>
            <person name="Thomas B.C."/>
            <person name="Banfield J.F."/>
        </authorList>
    </citation>
    <scope>NUCLEOTIDE SEQUENCE [LARGE SCALE GENOMIC DNA]</scope>
    <source>
        <strain evidence="1">AMDSBA5</strain>
    </source>
</reference>
<protein>
    <submittedName>
        <fullName evidence="1">Uncharacterized protein</fullName>
    </submittedName>
</protein>
<name>A0A2T2X3C7_SULTH</name>
<proteinExistence type="predicted"/>
<sequence>MMAIFLFPGRLKLSFGRVTIDLGQFVLYTFDFEMDQLVSKKIESSLKKNQFLLLSVSYARIDTKDDED</sequence>
<dbReference type="Proteomes" id="UP000242705">
    <property type="component" value="Unassembled WGS sequence"/>
</dbReference>
<dbReference type="AlphaFoldDB" id="A0A2T2X3C7"/>